<sequence length="330" mass="36551">MDMTSRKRLNYEDYTVALVCAMSFEMSAIRYMLDQEHVRLPTKQGDSNIYVLGELSGHNVAISCLPGNQGKGSAATVAANMTRTFPSIKYRLLTGIGGGVPSDVNDIRLGDVVVSMPNGQNSGVVQYDQGKDTESDFKLKGFLWPLPTILRSAVMTMQSDHMVMKNRITEFISAMLQKGPRLTVYQRPSPDLDILFEPDYAHDPKEATCEKCDKSKIIPRRPREADLPEIHYGLIASGDRVIRSAIRKRAISQDIGNILCFEMEAAGLMSEFPGIIIRGISDYADSHKNDIWQPYAAATAAACAKELLSYIYPGDLLAIPPPLPDRTEQM</sequence>
<dbReference type="SUPFAM" id="SSF53167">
    <property type="entry name" value="Purine and uridine phosphorylases"/>
    <property type="match status" value="1"/>
</dbReference>
<dbReference type="InterPro" id="IPR053137">
    <property type="entry name" value="NLR-like"/>
</dbReference>
<dbReference type="InterPro" id="IPR035994">
    <property type="entry name" value="Nucleoside_phosphorylase_sf"/>
</dbReference>
<dbReference type="Gene3D" id="3.40.50.1580">
    <property type="entry name" value="Nucleoside phosphorylase domain"/>
    <property type="match status" value="1"/>
</dbReference>
<dbReference type="PANTHER" id="PTHR46082:SF11">
    <property type="entry name" value="AAA+ ATPASE DOMAIN-CONTAINING PROTEIN-RELATED"/>
    <property type="match status" value="1"/>
</dbReference>
<dbReference type="GO" id="GO:0009116">
    <property type="term" value="P:nucleoside metabolic process"/>
    <property type="evidence" value="ECO:0007669"/>
    <property type="project" value="InterPro"/>
</dbReference>
<dbReference type="InterPro" id="IPR000845">
    <property type="entry name" value="Nucleoside_phosphorylase_d"/>
</dbReference>
<dbReference type="GO" id="GO:0003824">
    <property type="term" value="F:catalytic activity"/>
    <property type="evidence" value="ECO:0007669"/>
    <property type="project" value="InterPro"/>
</dbReference>
<evidence type="ECO:0000313" key="3">
    <source>
        <dbReference type="Proteomes" id="UP001043456"/>
    </source>
</evidence>
<dbReference type="GeneID" id="67004618"/>
<dbReference type="OrthoDB" id="1577640at2759"/>
<evidence type="ECO:0000313" key="2">
    <source>
        <dbReference type="EMBL" id="GIJ87104.1"/>
    </source>
</evidence>
<evidence type="ECO:0000259" key="1">
    <source>
        <dbReference type="Pfam" id="PF01048"/>
    </source>
</evidence>
<dbReference type="PANTHER" id="PTHR46082">
    <property type="entry name" value="ATP/GTP-BINDING PROTEIN-RELATED"/>
    <property type="match status" value="1"/>
</dbReference>
<organism evidence="2 3">
    <name type="scientific">Aspergillus pseudoviridinutans</name>
    <dbReference type="NCBI Taxonomy" id="1517512"/>
    <lineage>
        <taxon>Eukaryota</taxon>
        <taxon>Fungi</taxon>
        <taxon>Dikarya</taxon>
        <taxon>Ascomycota</taxon>
        <taxon>Pezizomycotina</taxon>
        <taxon>Eurotiomycetes</taxon>
        <taxon>Eurotiomycetidae</taxon>
        <taxon>Eurotiales</taxon>
        <taxon>Aspergillaceae</taxon>
        <taxon>Aspergillus</taxon>
        <taxon>Aspergillus subgen. Fumigati</taxon>
    </lineage>
</organism>
<dbReference type="AlphaFoldDB" id="A0A9P3BFS1"/>
<protein>
    <recommendedName>
        <fullName evidence="1">Nucleoside phosphorylase domain-containing protein</fullName>
    </recommendedName>
</protein>
<dbReference type="Pfam" id="PF01048">
    <property type="entry name" value="PNP_UDP_1"/>
    <property type="match status" value="1"/>
</dbReference>
<keyword evidence="3" id="KW-1185">Reference proteome</keyword>
<dbReference type="RefSeq" id="XP_043157850.1">
    <property type="nucleotide sequence ID" value="XM_043301915.1"/>
</dbReference>
<accession>A0A9P3BFS1</accession>
<feature type="domain" description="Nucleoside phosphorylase" evidence="1">
    <location>
        <begin position="15"/>
        <end position="303"/>
    </location>
</feature>
<name>A0A9P3BFS1_9EURO</name>
<comment type="caution">
    <text evidence="2">The sequence shown here is derived from an EMBL/GenBank/DDBJ whole genome shotgun (WGS) entry which is preliminary data.</text>
</comment>
<gene>
    <name evidence="2" type="ORF">Asppvi_006007</name>
</gene>
<reference evidence="2 3" key="1">
    <citation type="submission" date="2018-10" db="EMBL/GenBank/DDBJ databases">
        <title>Pan-genome distribution and transcriptional activeness of fungal secondary metabolism genes in Aspergillus section Fumigati.</title>
        <authorList>
            <person name="Takahashi H."/>
            <person name="Umemura M."/>
            <person name="Ninomiya A."/>
            <person name="Kusuya Y."/>
            <person name="Urayama S."/>
            <person name="Shimizu M."/>
            <person name="Watanabe A."/>
            <person name="Kamei K."/>
            <person name="Yaguchi T."/>
            <person name="Hagiwara D."/>
        </authorList>
    </citation>
    <scope>NUCLEOTIDE SEQUENCE [LARGE SCALE GENOMIC DNA]</scope>
    <source>
        <strain evidence="2 3">IFM 55266</strain>
    </source>
</reference>
<dbReference type="EMBL" id="BHVY01000004">
    <property type="protein sequence ID" value="GIJ87104.1"/>
    <property type="molecule type" value="Genomic_DNA"/>
</dbReference>
<dbReference type="Proteomes" id="UP001043456">
    <property type="component" value="Unassembled WGS sequence"/>
</dbReference>
<proteinExistence type="predicted"/>